<dbReference type="STRING" id="1271860.SAMN05216174_101271"/>
<name>A0A1G6J7B1_9PSEU</name>
<proteinExistence type="predicted"/>
<keyword evidence="2" id="KW-1185">Reference proteome</keyword>
<protein>
    <submittedName>
        <fullName evidence="1">Lycopene cyclase (CrtL-type)</fullName>
    </submittedName>
</protein>
<dbReference type="PRINTS" id="PR00469">
    <property type="entry name" value="PNDRDTASEII"/>
</dbReference>
<dbReference type="PANTHER" id="PTHR39757">
    <property type="match status" value="1"/>
</dbReference>
<dbReference type="InterPro" id="IPR036188">
    <property type="entry name" value="FAD/NAD-bd_sf"/>
</dbReference>
<evidence type="ECO:0000313" key="1">
    <source>
        <dbReference type="EMBL" id="SDC14601.1"/>
    </source>
</evidence>
<evidence type="ECO:0000313" key="2">
    <source>
        <dbReference type="Proteomes" id="UP000199501"/>
    </source>
</evidence>
<dbReference type="Pfam" id="PF05834">
    <property type="entry name" value="Lycopene_cycl"/>
    <property type="match status" value="1"/>
</dbReference>
<reference evidence="2" key="1">
    <citation type="submission" date="2016-10" db="EMBL/GenBank/DDBJ databases">
        <authorList>
            <person name="Varghese N."/>
            <person name="Submissions S."/>
        </authorList>
    </citation>
    <scope>NUCLEOTIDE SEQUENCE [LARGE SCALE GENOMIC DNA]</scope>
    <source>
        <strain evidence="2">IBRC-M 10403</strain>
    </source>
</reference>
<dbReference type="PANTHER" id="PTHR39757:SF5">
    <property type="entry name" value="OS02G0190600 PROTEIN"/>
    <property type="match status" value="1"/>
</dbReference>
<dbReference type="RefSeq" id="WP_091447287.1">
    <property type="nucleotide sequence ID" value="NZ_FMZZ01000001.1"/>
</dbReference>
<sequence length="370" mass="38398">MDVVVIGAGPAGWAVADACARRGLDVLVVDRDPYAAWPATYGLWDDQRAALPTGARTVQASAVRAAGRTLARGYAVLDNASVLAAFARGPVQVRADQVVGAEFGARGATVALASGGRVACRVVVDASGARRVVSGGPPLGLRVEQTAYGMVLPATAVGRLVAPGEAVFMDWSAPPTFLYAVPLPGDRVLVEETSLARRPGLGFAELRARLAARLGSAVAPLAVERVRFALDIGPTPLWHRGSVPFGAAAGMVHPATGYSVGDALATAPKVAEAIAATRGARAAAAAARAAVWPPAARAVHVLRQRGLRALLALPPDRTPAFFDAFFALPDDLQRAYLSGREDVRGTAAAMAALFRSSPWEIRAKLALTRR</sequence>
<dbReference type="Gene3D" id="3.50.50.60">
    <property type="entry name" value="FAD/NAD(P)-binding domain"/>
    <property type="match status" value="2"/>
</dbReference>
<dbReference type="OrthoDB" id="537501at2"/>
<dbReference type="SUPFAM" id="SSF51905">
    <property type="entry name" value="FAD/NAD(P)-binding domain"/>
    <property type="match status" value="1"/>
</dbReference>
<dbReference type="Proteomes" id="UP000199501">
    <property type="component" value="Unassembled WGS sequence"/>
</dbReference>
<accession>A0A1G6J7B1</accession>
<gene>
    <name evidence="1" type="ORF">SAMN05216174_101271</name>
</gene>
<organism evidence="1 2">
    <name type="scientific">Actinokineospora iranica</name>
    <dbReference type="NCBI Taxonomy" id="1271860"/>
    <lineage>
        <taxon>Bacteria</taxon>
        <taxon>Bacillati</taxon>
        <taxon>Actinomycetota</taxon>
        <taxon>Actinomycetes</taxon>
        <taxon>Pseudonocardiales</taxon>
        <taxon>Pseudonocardiaceae</taxon>
        <taxon>Actinokineospora</taxon>
    </lineage>
</organism>
<dbReference type="Gene3D" id="3.30.9.100">
    <property type="match status" value="1"/>
</dbReference>
<dbReference type="AlphaFoldDB" id="A0A1G6J7B1"/>
<dbReference type="EMBL" id="FMZZ01000001">
    <property type="protein sequence ID" value="SDC14601.1"/>
    <property type="molecule type" value="Genomic_DNA"/>
</dbReference>